<dbReference type="PANTHER" id="PTHR36508:SF1">
    <property type="entry name" value="PROTEIN SLYX"/>
    <property type="match status" value="1"/>
</dbReference>
<keyword evidence="4" id="KW-1185">Reference proteome</keyword>
<proteinExistence type="predicted"/>
<feature type="compositionally biased region" description="Basic and acidic residues" evidence="2">
    <location>
        <begin position="66"/>
        <end position="75"/>
    </location>
</feature>
<accession>A0A9X4LF91</accession>
<gene>
    <name evidence="3" type="ORF">EXJ73_06060</name>
</gene>
<sequence length="75" mass="8564">MDTPTPQALEQRITDLEIKASFTEDTVEQLNQVVVRQQAQIDRLVRELVELRNRGAAADEPGAPRNLRDELPPHY</sequence>
<name>A0A9X4LF91_9BURK</name>
<comment type="caution">
    <text evidence="3">The sequence shown here is derived from an EMBL/GenBank/DDBJ whole genome shotgun (WGS) entry which is preliminary data.</text>
</comment>
<evidence type="ECO:0000256" key="2">
    <source>
        <dbReference type="SAM" id="MobiDB-lite"/>
    </source>
</evidence>
<dbReference type="AlphaFoldDB" id="A0A9X4LF91"/>
<evidence type="ECO:0000313" key="4">
    <source>
        <dbReference type="Proteomes" id="UP001152766"/>
    </source>
</evidence>
<dbReference type="EMBL" id="SGUG01000007">
    <property type="protein sequence ID" value="MDG0862038.1"/>
    <property type="molecule type" value="Genomic_DNA"/>
</dbReference>
<organism evidence="3 4">
    <name type="scientific">Pelomonas aquatica</name>
    <dbReference type="NCBI Taxonomy" id="431058"/>
    <lineage>
        <taxon>Bacteria</taxon>
        <taxon>Pseudomonadati</taxon>
        <taxon>Pseudomonadota</taxon>
        <taxon>Betaproteobacteria</taxon>
        <taxon>Burkholderiales</taxon>
        <taxon>Sphaerotilaceae</taxon>
        <taxon>Roseateles</taxon>
    </lineage>
</organism>
<feature type="coiled-coil region" evidence="1">
    <location>
        <begin position="13"/>
        <end position="54"/>
    </location>
</feature>
<dbReference type="Proteomes" id="UP001152766">
    <property type="component" value="Unassembled WGS sequence"/>
</dbReference>
<feature type="region of interest" description="Disordered" evidence="2">
    <location>
        <begin position="56"/>
        <end position="75"/>
    </location>
</feature>
<dbReference type="Gene3D" id="1.20.5.300">
    <property type="match status" value="1"/>
</dbReference>
<evidence type="ECO:0000256" key="1">
    <source>
        <dbReference type="SAM" id="Coils"/>
    </source>
</evidence>
<keyword evidence="1" id="KW-0175">Coiled coil</keyword>
<protein>
    <submittedName>
        <fullName evidence="3">SlyX family protein</fullName>
    </submittedName>
</protein>
<evidence type="ECO:0000313" key="3">
    <source>
        <dbReference type="EMBL" id="MDG0862038.1"/>
    </source>
</evidence>
<reference evidence="3" key="1">
    <citation type="submission" date="2019-02" db="EMBL/GenBank/DDBJ databases">
        <title>Draft genome of the type strain Pelomonas aquatica CCUG 52575T.</title>
        <authorList>
            <person name="Gomila M."/>
            <person name="Lalucat J."/>
        </authorList>
    </citation>
    <scope>NUCLEOTIDE SEQUENCE</scope>
    <source>
        <strain evidence="3">CCUG 52575</strain>
    </source>
</reference>
<dbReference type="Pfam" id="PF04102">
    <property type="entry name" value="SlyX"/>
    <property type="match status" value="1"/>
</dbReference>
<dbReference type="PANTHER" id="PTHR36508">
    <property type="entry name" value="PROTEIN SLYX"/>
    <property type="match status" value="1"/>
</dbReference>
<dbReference type="InterPro" id="IPR007236">
    <property type="entry name" value="SlyX"/>
</dbReference>
<dbReference type="RefSeq" id="WP_268146582.1">
    <property type="nucleotide sequence ID" value="NZ_JAPPUW010000001.1"/>
</dbReference>